<organism evidence="1">
    <name type="scientific">marine sediment metagenome</name>
    <dbReference type="NCBI Taxonomy" id="412755"/>
    <lineage>
        <taxon>unclassified sequences</taxon>
        <taxon>metagenomes</taxon>
        <taxon>ecological metagenomes</taxon>
    </lineage>
</organism>
<comment type="caution">
    <text evidence="1">The sequence shown here is derived from an EMBL/GenBank/DDBJ whole genome shotgun (WGS) entry which is preliminary data.</text>
</comment>
<sequence>MNEPTVYLQGPDGEEFTLKVTSPDPDDGTFCAHLPKSEVALAEEWWIRIVPNESGR</sequence>
<accession>A0A0F9GA89</accession>
<protein>
    <submittedName>
        <fullName evidence="1">Uncharacterized protein</fullName>
    </submittedName>
</protein>
<gene>
    <name evidence="1" type="ORF">LCGC14_1851550</name>
</gene>
<evidence type="ECO:0000313" key="1">
    <source>
        <dbReference type="EMBL" id="KKL95749.1"/>
    </source>
</evidence>
<dbReference type="EMBL" id="LAZR01018603">
    <property type="protein sequence ID" value="KKL95749.1"/>
    <property type="molecule type" value="Genomic_DNA"/>
</dbReference>
<dbReference type="AlphaFoldDB" id="A0A0F9GA89"/>
<name>A0A0F9GA89_9ZZZZ</name>
<reference evidence="1" key="1">
    <citation type="journal article" date="2015" name="Nature">
        <title>Complex archaea that bridge the gap between prokaryotes and eukaryotes.</title>
        <authorList>
            <person name="Spang A."/>
            <person name="Saw J.H."/>
            <person name="Jorgensen S.L."/>
            <person name="Zaremba-Niedzwiedzka K."/>
            <person name="Martijn J."/>
            <person name="Lind A.E."/>
            <person name="van Eijk R."/>
            <person name="Schleper C."/>
            <person name="Guy L."/>
            <person name="Ettema T.J."/>
        </authorList>
    </citation>
    <scope>NUCLEOTIDE SEQUENCE</scope>
</reference>
<proteinExistence type="predicted"/>